<comment type="caution">
    <text evidence="4">The sequence shown here is derived from an EMBL/GenBank/DDBJ whole genome shotgun (WGS) entry which is preliminary data.</text>
</comment>
<evidence type="ECO:0000256" key="3">
    <source>
        <dbReference type="SAM" id="MobiDB-lite"/>
    </source>
</evidence>
<dbReference type="InterPro" id="IPR003767">
    <property type="entry name" value="Malate/L-lactate_DH-like"/>
</dbReference>
<dbReference type="Proteomes" id="UP001501470">
    <property type="component" value="Unassembled WGS sequence"/>
</dbReference>
<comment type="similarity">
    <text evidence="1">Belongs to the LDH2/MDH2 oxidoreductase family.</text>
</comment>
<dbReference type="PANTHER" id="PTHR11091">
    <property type="entry name" value="OXIDOREDUCTASE-RELATED"/>
    <property type="match status" value="1"/>
</dbReference>
<organism evidence="4 5">
    <name type="scientific">Dactylosporangium maewongense</name>
    <dbReference type="NCBI Taxonomy" id="634393"/>
    <lineage>
        <taxon>Bacteria</taxon>
        <taxon>Bacillati</taxon>
        <taxon>Actinomycetota</taxon>
        <taxon>Actinomycetes</taxon>
        <taxon>Micromonosporales</taxon>
        <taxon>Micromonosporaceae</taxon>
        <taxon>Dactylosporangium</taxon>
    </lineage>
</organism>
<reference evidence="4 5" key="1">
    <citation type="journal article" date="2019" name="Int. J. Syst. Evol. Microbiol.">
        <title>The Global Catalogue of Microorganisms (GCM) 10K type strain sequencing project: providing services to taxonomists for standard genome sequencing and annotation.</title>
        <authorList>
            <consortium name="The Broad Institute Genomics Platform"/>
            <consortium name="The Broad Institute Genome Sequencing Center for Infectious Disease"/>
            <person name="Wu L."/>
            <person name="Ma J."/>
        </authorList>
    </citation>
    <scope>NUCLEOTIDE SEQUENCE [LARGE SCALE GENOMIC DNA]</scope>
    <source>
        <strain evidence="4 5">JCM 15933</strain>
    </source>
</reference>
<evidence type="ECO:0000256" key="1">
    <source>
        <dbReference type="ARBA" id="ARBA00006056"/>
    </source>
</evidence>
<dbReference type="SUPFAM" id="SSF89733">
    <property type="entry name" value="L-sulfolactate dehydrogenase-like"/>
    <property type="match status" value="1"/>
</dbReference>
<gene>
    <name evidence="4" type="ORF">GCM10009827_105050</name>
</gene>
<dbReference type="InterPro" id="IPR043144">
    <property type="entry name" value="Mal/L-sulf/L-lact_DH-like_ah"/>
</dbReference>
<keyword evidence="2" id="KW-0560">Oxidoreductase</keyword>
<keyword evidence="5" id="KW-1185">Reference proteome</keyword>
<feature type="compositionally biased region" description="Basic residues" evidence="3">
    <location>
        <begin position="302"/>
        <end position="312"/>
    </location>
</feature>
<name>A0ABN2CZS2_9ACTN</name>
<dbReference type="Pfam" id="PF02615">
    <property type="entry name" value="Ldh_2"/>
    <property type="match status" value="1"/>
</dbReference>
<sequence length="335" mass="35415">MTGGRRPAAGPWGDPERVRRVAGEALRRRGVTAADEIVATLVETSLLGVHTHGIRLLAAFLDELDRGVADPAAEPAIAADSGPVVRLDARRALGVLAGLRAAGLAAERADRYGVGVVGVNNSNHFGAAGHYARQIAAAGHLAVVTTSAASRVAPFGGVEPLFGTNPLAVAYGPEFCLDMATSQVCFNEIKERRRAGRPLEHGWAVDADGRGTTAPDEATALSPLGGYKGQGLAMAVTMLTAVLVGGALDAEMEHDRSPVNREVYAGIRGSRRVRPPPATRQGTLAVYSPITTAPVHGSRLSGHARSRAHRQSRRNDTHQLRMLRERMEQLPPEWG</sequence>
<dbReference type="Gene3D" id="3.30.1370.60">
    <property type="entry name" value="Hypothetical oxidoreductase yiak, domain 2"/>
    <property type="match status" value="1"/>
</dbReference>
<dbReference type="InterPro" id="IPR043143">
    <property type="entry name" value="Mal/L-sulf/L-lact_DH-like_NADP"/>
</dbReference>
<accession>A0ABN2CZS2</accession>
<evidence type="ECO:0000313" key="4">
    <source>
        <dbReference type="EMBL" id="GAA1566362.1"/>
    </source>
</evidence>
<protein>
    <recommendedName>
        <fullName evidence="6">Ldh family oxidoreductase</fullName>
    </recommendedName>
</protein>
<dbReference type="InterPro" id="IPR036111">
    <property type="entry name" value="Mal/L-sulfo/L-lacto_DH-like_sf"/>
</dbReference>
<dbReference type="PANTHER" id="PTHR11091:SF0">
    <property type="entry name" value="MALATE DEHYDROGENASE"/>
    <property type="match status" value="1"/>
</dbReference>
<feature type="region of interest" description="Disordered" evidence="3">
    <location>
        <begin position="293"/>
        <end position="319"/>
    </location>
</feature>
<dbReference type="EMBL" id="BAAAQD010000037">
    <property type="protein sequence ID" value="GAA1566362.1"/>
    <property type="molecule type" value="Genomic_DNA"/>
</dbReference>
<dbReference type="Gene3D" id="1.10.1530.10">
    <property type="match status" value="1"/>
</dbReference>
<evidence type="ECO:0000256" key="2">
    <source>
        <dbReference type="ARBA" id="ARBA00023002"/>
    </source>
</evidence>
<dbReference type="RefSeq" id="WP_344513198.1">
    <property type="nucleotide sequence ID" value="NZ_BAAAQD010000037.1"/>
</dbReference>
<proteinExistence type="inferred from homology"/>
<evidence type="ECO:0008006" key="6">
    <source>
        <dbReference type="Google" id="ProtNLM"/>
    </source>
</evidence>
<evidence type="ECO:0000313" key="5">
    <source>
        <dbReference type="Proteomes" id="UP001501470"/>
    </source>
</evidence>